<keyword evidence="3" id="KW-0804">Transcription</keyword>
<dbReference type="PANTHER" id="PTHR30055">
    <property type="entry name" value="HTH-TYPE TRANSCRIPTIONAL REGULATOR RUTR"/>
    <property type="match status" value="1"/>
</dbReference>
<dbReference type="Gene3D" id="1.10.357.10">
    <property type="entry name" value="Tetracycline Repressor, domain 2"/>
    <property type="match status" value="1"/>
</dbReference>
<dbReference type="Pfam" id="PF00440">
    <property type="entry name" value="TetR_N"/>
    <property type="match status" value="1"/>
</dbReference>
<dbReference type="InterPro" id="IPR009057">
    <property type="entry name" value="Homeodomain-like_sf"/>
</dbReference>
<evidence type="ECO:0000256" key="3">
    <source>
        <dbReference type="ARBA" id="ARBA00023163"/>
    </source>
</evidence>
<evidence type="ECO:0000313" key="6">
    <source>
        <dbReference type="EMBL" id="MDO7833736.1"/>
    </source>
</evidence>
<dbReference type="RefSeq" id="WP_304534273.1">
    <property type="nucleotide sequence ID" value="NZ_JAUQOM010000001.1"/>
</dbReference>
<protein>
    <submittedName>
        <fullName evidence="6">TetR/AcrR family transcriptional regulator</fullName>
    </submittedName>
</protein>
<feature type="DNA-binding region" description="H-T-H motif" evidence="4">
    <location>
        <begin position="39"/>
        <end position="58"/>
    </location>
</feature>
<evidence type="ECO:0000313" key="7">
    <source>
        <dbReference type="Proteomes" id="UP001176471"/>
    </source>
</evidence>
<dbReference type="InterPro" id="IPR050109">
    <property type="entry name" value="HTH-type_TetR-like_transc_reg"/>
</dbReference>
<accession>A0ABT8ZHQ5</accession>
<name>A0ABT8ZHQ5_9SPHN</name>
<keyword evidence="2 4" id="KW-0238">DNA-binding</keyword>
<feature type="domain" description="HTH tetR-type" evidence="5">
    <location>
        <begin position="16"/>
        <end position="76"/>
    </location>
</feature>
<organism evidence="6 7">
    <name type="scientific">Sphingobium cyanobacteriorum</name>
    <dbReference type="NCBI Taxonomy" id="3063954"/>
    <lineage>
        <taxon>Bacteria</taxon>
        <taxon>Pseudomonadati</taxon>
        <taxon>Pseudomonadota</taxon>
        <taxon>Alphaproteobacteria</taxon>
        <taxon>Sphingomonadales</taxon>
        <taxon>Sphingomonadaceae</taxon>
        <taxon>Sphingobium</taxon>
    </lineage>
</organism>
<keyword evidence="7" id="KW-1185">Reference proteome</keyword>
<evidence type="ECO:0000256" key="4">
    <source>
        <dbReference type="PROSITE-ProRule" id="PRU00335"/>
    </source>
</evidence>
<dbReference type="InterPro" id="IPR001647">
    <property type="entry name" value="HTH_TetR"/>
</dbReference>
<dbReference type="PROSITE" id="PS50977">
    <property type="entry name" value="HTH_TETR_2"/>
    <property type="match status" value="1"/>
</dbReference>
<dbReference type="Proteomes" id="UP001176471">
    <property type="component" value="Unassembled WGS sequence"/>
</dbReference>
<evidence type="ECO:0000256" key="2">
    <source>
        <dbReference type="ARBA" id="ARBA00023125"/>
    </source>
</evidence>
<keyword evidence="1" id="KW-0805">Transcription regulation</keyword>
<gene>
    <name evidence="6" type="ORF">Q4610_01635</name>
</gene>
<dbReference type="PANTHER" id="PTHR30055:SF234">
    <property type="entry name" value="HTH-TYPE TRANSCRIPTIONAL REGULATOR BETI"/>
    <property type="match status" value="1"/>
</dbReference>
<comment type="caution">
    <text evidence="6">The sequence shown here is derived from an EMBL/GenBank/DDBJ whole genome shotgun (WGS) entry which is preliminary data.</text>
</comment>
<evidence type="ECO:0000259" key="5">
    <source>
        <dbReference type="PROSITE" id="PS50977"/>
    </source>
</evidence>
<reference evidence="6" key="1">
    <citation type="submission" date="2023-07" db="EMBL/GenBank/DDBJ databases">
        <title>Bacterial whole genome sequence for Sphingobium sp. HBC34.</title>
        <authorList>
            <person name="Le V."/>
            <person name="Ko S.-R."/>
            <person name="Ahn C.-Y."/>
            <person name="Oh H.-M."/>
        </authorList>
    </citation>
    <scope>NUCLEOTIDE SEQUENCE</scope>
    <source>
        <strain evidence="6">HBC34</strain>
    </source>
</reference>
<evidence type="ECO:0000256" key="1">
    <source>
        <dbReference type="ARBA" id="ARBA00023015"/>
    </source>
</evidence>
<dbReference type="SUPFAM" id="SSF46689">
    <property type="entry name" value="Homeodomain-like"/>
    <property type="match status" value="1"/>
</dbReference>
<proteinExistence type="predicted"/>
<sequence length="214" mass="23996">MTTAEASREPQQGRSRASYERMLTAAEKLMVKGGNDDFTLTEVAKVGKVSIGSIYLRFDSKDDLIRAVHARVLARIDADQDRMMQKIDEQAATLEDFARAFVDAYAELLKSYSPVLRPIMFRAIYDESISALGRDSAEKLTRQAETQMLRYASEFGRPDHARLVSNAFRMIYYTLARFLGLGSSPEAAHQGNWEEIKEDLAIMCAAFLRAPGPS</sequence>
<dbReference type="EMBL" id="JAUQOM010000001">
    <property type="protein sequence ID" value="MDO7833736.1"/>
    <property type="molecule type" value="Genomic_DNA"/>
</dbReference>